<feature type="transmembrane region" description="Helical" evidence="1">
    <location>
        <begin position="9"/>
        <end position="27"/>
    </location>
</feature>
<feature type="transmembrane region" description="Helical" evidence="1">
    <location>
        <begin position="181"/>
        <end position="208"/>
    </location>
</feature>
<feature type="transmembrane region" description="Helical" evidence="1">
    <location>
        <begin position="133"/>
        <end position="161"/>
    </location>
</feature>
<keyword evidence="1" id="KW-0472">Membrane</keyword>
<name>A0A0V8QAE7_9FIRM</name>
<dbReference type="Gene3D" id="1.10.1760.20">
    <property type="match status" value="1"/>
</dbReference>
<dbReference type="Proteomes" id="UP000054874">
    <property type="component" value="Unassembled WGS sequence"/>
</dbReference>
<dbReference type="EMBL" id="LNAM01000212">
    <property type="protein sequence ID" value="KSV57567.1"/>
    <property type="molecule type" value="Genomic_DNA"/>
</dbReference>
<keyword evidence="1" id="KW-0812">Transmembrane</keyword>
<dbReference type="RefSeq" id="WP_058354193.1">
    <property type="nucleotide sequence ID" value="NZ_CABMMD010000212.1"/>
</dbReference>
<sequence length="214" mass="22831">MNHRNEKTLGLVQVALFTAIIFVLAMVPGLGYIPIGIIRATTIHIPVIIGSLILGPKKGAVLGGMFGLTSLINNTINPTVTSFVFSPILAMEMGGIKSAIMSFIICFIPRILIGIVPYYVYAGIRKLMKKGNASMITALGVAGVAGSMTNTLLVMNFIYLLFGEQYALAKEMSYEALYGTILGIIGMNGVPEAIVAAVLVTAIGRVFFKSRILN</sequence>
<reference evidence="2 3" key="1">
    <citation type="submission" date="2015-11" db="EMBL/GenBank/DDBJ databases">
        <title>Butyribacter intestini gen. nov., sp. nov., a butyric acid-producing bacterium of the family Lachnospiraceae isolated from the human faeces.</title>
        <authorList>
            <person name="Zou Y."/>
            <person name="Xue W."/>
            <person name="Luo G."/>
            <person name="Lv M."/>
        </authorList>
    </citation>
    <scope>NUCLEOTIDE SEQUENCE [LARGE SCALE GENOMIC DNA]</scope>
    <source>
        <strain evidence="2 3">ACET-33324</strain>
    </source>
</reference>
<dbReference type="GO" id="GO:0022857">
    <property type="term" value="F:transmembrane transporter activity"/>
    <property type="evidence" value="ECO:0007669"/>
    <property type="project" value="InterPro"/>
</dbReference>
<comment type="caution">
    <text evidence="2">The sequence shown here is derived from an EMBL/GenBank/DDBJ whole genome shotgun (WGS) entry which is preliminary data.</text>
</comment>
<evidence type="ECO:0000313" key="2">
    <source>
        <dbReference type="EMBL" id="KSV57567.1"/>
    </source>
</evidence>
<proteinExistence type="predicted"/>
<dbReference type="AlphaFoldDB" id="A0A0V8QAE7"/>
<dbReference type="InterPro" id="IPR024529">
    <property type="entry name" value="ECF_trnsprt_substrate-spec"/>
</dbReference>
<keyword evidence="3" id="KW-1185">Reference proteome</keyword>
<keyword evidence="1" id="KW-1133">Transmembrane helix</keyword>
<organism evidence="2 3">
    <name type="scientific">Acetivibrio ethanolgignens</name>
    <dbReference type="NCBI Taxonomy" id="290052"/>
    <lineage>
        <taxon>Bacteria</taxon>
        <taxon>Bacillati</taxon>
        <taxon>Bacillota</taxon>
        <taxon>Clostridia</taxon>
        <taxon>Eubacteriales</taxon>
        <taxon>Oscillospiraceae</taxon>
        <taxon>Acetivibrio</taxon>
    </lineage>
</organism>
<evidence type="ECO:0008006" key="4">
    <source>
        <dbReference type="Google" id="ProtNLM"/>
    </source>
</evidence>
<protein>
    <recommendedName>
        <fullName evidence="4">ECF transporter S component</fullName>
    </recommendedName>
</protein>
<dbReference type="STRING" id="290052.ASU35_15900"/>
<accession>A0A0V8QAE7</accession>
<feature type="transmembrane region" description="Helical" evidence="1">
    <location>
        <begin position="61"/>
        <end position="80"/>
    </location>
</feature>
<evidence type="ECO:0000256" key="1">
    <source>
        <dbReference type="SAM" id="Phobius"/>
    </source>
</evidence>
<evidence type="ECO:0000313" key="3">
    <source>
        <dbReference type="Proteomes" id="UP000054874"/>
    </source>
</evidence>
<dbReference type="Pfam" id="PF12822">
    <property type="entry name" value="ECF_trnsprt"/>
    <property type="match status" value="1"/>
</dbReference>
<gene>
    <name evidence="2" type="ORF">ASU35_15900</name>
</gene>
<feature type="transmembrane region" description="Helical" evidence="1">
    <location>
        <begin position="100"/>
        <end position="121"/>
    </location>
</feature>
<feature type="transmembrane region" description="Helical" evidence="1">
    <location>
        <begin position="33"/>
        <end position="54"/>
    </location>
</feature>